<name>A0ABQ0UJS1_9MICO</name>
<evidence type="ECO:0000313" key="3">
    <source>
        <dbReference type="Proteomes" id="UP000321154"/>
    </source>
</evidence>
<dbReference type="Proteomes" id="UP000321154">
    <property type="component" value="Unassembled WGS sequence"/>
</dbReference>
<keyword evidence="3" id="KW-1185">Reference proteome</keyword>
<keyword evidence="1" id="KW-0472">Membrane</keyword>
<reference evidence="2 3" key="1">
    <citation type="submission" date="2019-07" db="EMBL/GenBank/DDBJ databases">
        <title>Whole genome shotgun sequence of Frigoribacterium faeni NBRC 103066.</title>
        <authorList>
            <person name="Hosoyama A."/>
            <person name="Uohara A."/>
            <person name="Ohji S."/>
            <person name="Ichikawa N."/>
        </authorList>
    </citation>
    <scope>NUCLEOTIDE SEQUENCE [LARGE SCALE GENOMIC DNA]</scope>
    <source>
        <strain evidence="2 3">NBRC 103066</strain>
    </source>
</reference>
<proteinExistence type="predicted"/>
<gene>
    <name evidence="2" type="ORF">FFA01_00560</name>
</gene>
<accession>A0ABQ0UJS1</accession>
<feature type="transmembrane region" description="Helical" evidence="1">
    <location>
        <begin position="29"/>
        <end position="48"/>
    </location>
</feature>
<sequence length="150" mass="16448">MPRAAVAATRHYDRGMPDALSVTSSVIELFGWFGFVVGTPFVLAGAALRSRARRYEETVAVVIPAPAYARVATARWMDSWGDLHETQFEEYAIETPVETELTVHYDPRRPSRARTDAPHEDGRALTMVGRVLLSVGAVCALASVALLFVD</sequence>
<keyword evidence="1" id="KW-0812">Transmembrane</keyword>
<dbReference type="EMBL" id="BJUV01000001">
    <property type="protein sequence ID" value="GEK81747.1"/>
    <property type="molecule type" value="Genomic_DNA"/>
</dbReference>
<protein>
    <recommendedName>
        <fullName evidence="4">DUF3592 domain-containing protein</fullName>
    </recommendedName>
</protein>
<evidence type="ECO:0000256" key="1">
    <source>
        <dbReference type="SAM" id="Phobius"/>
    </source>
</evidence>
<evidence type="ECO:0000313" key="2">
    <source>
        <dbReference type="EMBL" id="GEK81747.1"/>
    </source>
</evidence>
<evidence type="ECO:0008006" key="4">
    <source>
        <dbReference type="Google" id="ProtNLM"/>
    </source>
</evidence>
<comment type="caution">
    <text evidence="2">The sequence shown here is derived from an EMBL/GenBank/DDBJ whole genome shotgun (WGS) entry which is preliminary data.</text>
</comment>
<keyword evidence="1" id="KW-1133">Transmembrane helix</keyword>
<organism evidence="2 3">
    <name type="scientific">Frigoribacterium faeni</name>
    <dbReference type="NCBI Taxonomy" id="145483"/>
    <lineage>
        <taxon>Bacteria</taxon>
        <taxon>Bacillati</taxon>
        <taxon>Actinomycetota</taxon>
        <taxon>Actinomycetes</taxon>
        <taxon>Micrococcales</taxon>
        <taxon>Microbacteriaceae</taxon>
        <taxon>Frigoribacterium</taxon>
    </lineage>
</organism>
<feature type="transmembrane region" description="Helical" evidence="1">
    <location>
        <begin position="131"/>
        <end position="149"/>
    </location>
</feature>